<keyword evidence="2" id="KW-0547">Nucleotide-binding</keyword>
<gene>
    <name evidence="4" type="ORF">RWD45_19295</name>
</gene>
<dbReference type="InterPro" id="IPR027417">
    <property type="entry name" value="P-loop_NTPase"/>
</dbReference>
<evidence type="ECO:0000256" key="2">
    <source>
        <dbReference type="RuleBase" id="RU003651"/>
    </source>
</evidence>
<organism evidence="4 5">
    <name type="scientific">Paracerasibacillus soli</name>
    <dbReference type="NCBI Taxonomy" id="480284"/>
    <lineage>
        <taxon>Bacteria</taxon>
        <taxon>Bacillati</taxon>
        <taxon>Bacillota</taxon>
        <taxon>Bacilli</taxon>
        <taxon>Bacillales</taxon>
        <taxon>Bacillaceae</taxon>
        <taxon>Paracerasibacillus</taxon>
    </lineage>
</organism>
<comment type="caution">
    <text evidence="4">The sequence shown here is derived from an EMBL/GenBank/DDBJ whole genome shotgun (WGS) entry which is preliminary data.</text>
</comment>
<keyword evidence="2 4" id="KW-0067">ATP-binding</keyword>
<reference evidence="4 5" key="1">
    <citation type="submission" date="2023-10" db="EMBL/GenBank/DDBJ databases">
        <title>Virgibacillus soli CC-YMP-6 genome.</title>
        <authorList>
            <person name="Miliotis G."/>
            <person name="Sengupta P."/>
            <person name="Hameed A."/>
            <person name="Chuvochina M."/>
            <person name="Mcdonagh F."/>
            <person name="Simpson A.C."/>
            <person name="Singh N.K."/>
            <person name="Rekha P.D."/>
            <person name="Raman K."/>
            <person name="Hugenholtz P."/>
            <person name="Venkateswaran K."/>
        </authorList>
    </citation>
    <scope>NUCLEOTIDE SEQUENCE [LARGE SCALE GENOMIC DNA]</scope>
    <source>
        <strain evidence="4 5">CC-YMP-6</strain>
    </source>
</reference>
<accession>A0ABU5CVM2</accession>
<comment type="similarity">
    <text evidence="1">Belongs to the AAA ATPase family. BCS1 subfamily.</text>
</comment>
<feature type="domain" description="AAA+ ATPase" evidence="3">
    <location>
        <begin position="215"/>
        <end position="335"/>
    </location>
</feature>
<evidence type="ECO:0000313" key="4">
    <source>
        <dbReference type="EMBL" id="MDY0410300.1"/>
    </source>
</evidence>
<dbReference type="Pfam" id="PF00004">
    <property type="entry name" value="AAA"/>
    <property type="match status" value="1"/>
</dbReference>
<dbReference type="Gene3D" id="3.40.50.300">
    <property type="entry name" value="P-loop containing nucleotide triphosphate hydrolases"/>
    <property type="match status" value="1"/>
</dbReference>
<sequence length="422" mass="48898">MKQKQAIFQSHHLNKEANPHYNDYATAVQKVKNILQEQTGLHFKLYQSDMEMDQVFEAAEQMIMQNDSDIVHICSIYDNVSVATFRYTVVENYTVQPSIENNIFYFPKFDVALVKMPIYQSHEDFEENFLFASDDQSLLKFLNYLLEKQRQAMLKGISVFTDTDDGLIKTREKITQQIHREDVLLEENIKTDIFRSIDEFFLKSGAFFREYDIPYKRGILLYGSPGNGKTTLVKSIAGSVAAPTVYWQITENTSSYSIQEVFSTVTKMAPMVLVIEDIESMPDYARSAFLNALDGATSKEGIFLIGTTNYPEKIDPALINRAGRFDRAYEIKQPNDDLRKSYLHNKGLEKFLDMNQMELLVKKTKGLSISQLNEVYMSIALQWHYDQEIQIEKIVDDLLENQRKTKKQDWDLDEENIGRVGF</sequence>
<name>A0ABU5CVM2_9BACI</name>
<dbReference type="Proteomes" id="UP001275315">
    <property type="component" value="Unassembled WGS sequence"/>
</dbReference>
<proteinExistence type="inferred from homology"/>
<protein>
    <submittedName>
        <fullName evidence="4">ATP-binding protein</fullName>
    </submittedName>
</protein>
<dbReference type="PROSITE" id="PS00674">
    <property type="entry name" value="AAA"/>
    <property type="match status" value="1"/>
</dbReference>
<dbReference type="InterPro" id="IPR003960">
    <property type="entry name" value="ATPase_AAA_CS"/>
</dbReference>
<dbReference type="RefSeq" id="WP_320381178.1">
    <property type="nucleotide sequence ID" value="NZ_JAWDIQ010000003.1"/>
</dbReference>
<dbReference type="InterPro" id="IPR003959">
    <property type="entry name" value="ATPase_AAA_core"/>
</dbReference>
<evidence type="ECO:0000256" key="1">
    <source>
        <dbReference type="ARBA" id="ARBA00007448"/>
    </source>
</evidence>
<evidence type="ECO:0000259" key="3">
    <source>
        <dbReference type="SMART" id="SM00382"/>
    </source>
</evidence>
<dbReference type="PANTHER" id="PTHR23070">
    <property type="entry name" value="BCS1 AAA-TYPE ATPASE"/>
    <property type="match status" value="1"/>
</dbReference>
<dbReference type="GO" id="GO:0005524">
    <property type="term" value="F:ATP binding"/>
    <property type="evidence" value="ECO:0007669"/>
    <property type="project" value="UniProtKB-KW"/>
</dbReference>
<evidence type="ECO:0000313" key="5">
    <source>
        <dbReference type="Proteomes" id="UP001275315"/>
    </source>
</evidence>
<dbReference type="CDD" id="cd19481">
    <property type="entry name" value="RecA-like_protease"/>
    <property type="match status" value="1"/>
</dbReference>
<dbReference type="EMBL" id="JAWDIQ010000003">
    <property type="protein sequence ID" value="MDY0410300.1"/>
    <property type="molecule type" value="Genomic_DNA"/>
</dbReference>
<dbReference type="SUPFAM" id="SSF52540">
    <property type="entry name" value="P-loop containing nucleoside triphosphate hydrolases"/>
    <property type="match status" value="1"/>
</dbReference>
<dbReference type="InterPro" id="IPR050747">
    <property type="entry name" value="Mitochondrial_chaperone_BCS1"/>
</dbReference>
<keyword evidence="5" id="KW-1185">Reference proteome</keyword>
<dbReference type="InterPro" id="IPR003593">
    <property type="entry name" value="AAA+_ATPase"/>
</dbReference>
<dbReference type="SMART" id="SM00382">
    <property type="entry name" value="AAA"/>
    <property type="match status" value="1"/>
</dbReference>